<dbReference type="PANTHER" id="PTHR12166">
    <property type="entry name" value="CALCIUM-DEPENDENT SECRETION ACTIVATOR"/>
    <property type="match status" value="1"/>
</dbReference>
<dbReference type="GO" id="GO:1990504">
    <property type="term" value="P:dense core granule exocytosis"/>
    <property type="evidence" value="ECO:0007669"/>
    <property type="project" value="InterPro"/>
</dbReference>
<evidence type="ECO:0000256" key="3">
    <source>
        <dbReference type="ARBA" id="ARBA00022837"/>
    </source>
</evidence>
<evidence type="ECO:0000313" key="7">
    <source>
        <dbReference type="EMBL" id="OQR69670.1"/>
    </source>
</evidence>
<keyword evidence="1" id="KW-0268">Exocytosis</keyword>
<dbReference type="GO" id="GO:0016079">
    <property type="term" value="P:synaptic vesicle exocytosis"/>
    <property type="evidence" value="ECO:0007669"/>
    <property type="project" value="InterPro"/>
</dbReference>
<feature type="region of interest" description="Disordered" evidence="4">
    <location>
        <begin position="477"/>
        <end position="496"/>
    </location>
</feature>
<dbReference type="GO" id="GO:0098793">
    <property type="term" value="C:presynapse"/>
    <property type="evidence" value="ECO:0007669"/>
    <property type="project" value="GOC"/>
</dbReference>
<dbReference type="PROSITE" id="PS50003">
    <property type="entry name" value="PH_DOMAIN"/>
    <property type="match status" value="1"/>
</dbReference>
<dbReference type="InParanoid" id="A0A1V9X7X9"/>
<evidence type="ECO:0000259" key="6">
    <source>
        <dbReference type="PROSITE" id="PS50004"/>
    </source>
</evidence>
<evidence type="ECO:0000256" key="2">
    <source>
        <dbReference type="ARBA" id="ARBA00022723"/>
    </source>
</evidence>
<dbReference type="Pfam" id="PF25341">
    <property type="entry name" value="C2_CAPS"/>
    <property type="match status" value="1"/>
</dbReference>
<dbReference type="InterPro" id="IPR035892">
    <property type="entry name" value="C2_domain_sf"/>
</dbReference>
<dbReference type="Gene3D" id="2.30.29.30">
    <property type="entry name" value="Pleckstrin-homology domain (PH domain)/Phosphotyrosine-binding domain (PTB)"/>
    <property type="match status" value="1"/>
</dbReference>
<organism evidence="7 8">
    <name type="scientific">Tropilaelaps mercedesae</name>
    <dbReference type="NCBI Taxonomy" id="418985"/>
    <lineage>
        <taxon>Eukaryota</taxon>
        <taxon>Metazoa</taxon>
        <taxon>Ecdysozoa</taxon>
        <taxon>Arthropoda</taxon>
        <taxon>Chelicerata</taxon>
        <taxon>Arachnida</taxon>
        <taxon>Acari</taxon>
        <taxon>Parasitiformes</taxon>
        <taxon>Mesostigmata</taxon>
        <taxon>Gamasina</taxon>
        <taxon>Dermanyssoidea</taxon>
        <taxon>Laelapidae</taxon>
        <taxon>Tropilaelaps</taxon>
    </lineage>
</organism>
<dbReference type="InterPro" id="IPR057457">
    <property type="entry name" value="CAPS_C2"/>
</dbReference>
<keyword evidence="2" id="KW-0479">Metal-binding</keyword>
<dbReference type="InterPro" id="IPR033227">
    <property type="entry name" value="CAPS"/>
</dbReference>
<dbReference type="OrthoDB" id="10063282at2759"/>
<keyword evidence="3" id="KW-0106">Calcium</keyword>
<protein>
    <submittedName>
        <fullName evidence="7">Ca2+-dependent activator protein for secretion 2 isoform A-like</fullName>
    </submittedName>
</protein>
<dbReference type="SUPFAM" id="SSF49562">
    <property type="entry name" value="C2 domain (Calcium/lipid-binding domain, CaLB)"/>
    <property type="match status" value="1"/>
</dbReference>
<gene>
    <name evidence="7" type="ORF">BIW11_12116</name>
</gene>
<sequence>MRTNKYTQGHQCPLLASSEAAEKFTPPPYSMGPPAPKVLTSWMTKFDAIFRGDEDSRKTQSRLQQQNLAAEMVLSKEQLYDMFQNILNIKKFEHQLLYNALQLDSADEQAAAIRRELDGRVQKINEMEKNRKLLPKFVVKEMELLFIEEMRSSINQLMANLEGLPVTKGSADSKYGLQKLRRYNHSVNRGGWDRGVERNAPAETETVVARGLGLLRYCCVVYLRSPTWTPHLDVLGCSACSAWIIASQASLNKEGLASEDSEPTLSKFDIVLNFNLEVIVTEVKGLKSLAANRIVYCTMEVEGGEKLQTDMAEAAKPMWDTQGDFTTSHPLPIVKVKLYTESPGLLSLDDKELGKVQIRPTPMGGKCGAEWYRMQAPKNAPDQDLQIRITIRMERPQNMKHAGYLYAQGRHVWKKWKKRYFVLVQVSQYTFAMCSFREKCSSPNELMQLDGYTVDYTPDEAAPPGDGGRFFFNAAHKPSPPTRAHTSQPPTAARNAQISRMQGDTERARRHGMEELISADPNRFDHHALFRHLQTLTLDYRLADPYCSLGWFSAGQLFVIDEYTARYLVRSCFRHLCYLSDLLERAERGIMIDPTLIHYSFAFCSSHVHGNRYVAAFSKGDPENLQRKSGKRGNDDVDGLLDPGGG</sequence>
<evidence type="ECO:0000259" key="5">
    <source>
        <dbReference type="PROSITE" id="PS50003"/>
    </source>
</evidence>
<dbReference type="STRING" id="418985.A0A1V9X7X9"/>
<accession>A0A1V9X7X9</accession>
<evidence type="ECO:0000313" key="8">
    <source>
        <dbReference type="Proteomes" id="UP000192247"/>
    </source>
</evidence>
<dbReference type="AlphaFoldDB" id="A0A1V9X7X9"/>
<dbReference type="Proteomes" id="UP000192247">
    <property type="component" value="Unassembled WGS sequence"/>
</dbReference>
<comment type="caution">
    <text evidence="7">The sequence shown here is derived from an EMBL/GenBank/DDBJ whole genome shotgun (WGS) entry which is preliminary data.</text>
</comment>
<feature type="compositionally biased region" description="Polar residues" evidence="4">
    <location>
        <begin position="484"/>
        <end position="496"/>
    </location>
</feature>
<feature type="domain" description="C2" evidence="6">
    <location>
        <begin position="257"/>
        <end position="372"/>
    </location>
</feature>
<proteinExistence type="predicted"/>
<evidence type="ECO:0000256" key="4">
    <source>
        <dbReference type="SAM" id="MobiDB-lite"/>
    </source>
</evidence>
<dbReference type="InterPro" id="IPR011993">
    <property type="entry name" value="PH-like_dom_sf"/>
</dbReference>
<reference evidence="7 8" key="1">
    <citation type="journal article" date="2017" name="Gigascience">
        <title>Draft genome of the honey bee ectoparasitic mite, Tropilaelaps mercedesae, is shaped by the parasitic life history.</title>
        <authorList>
            <person name="Dong X."/>
            <person name="Armstrong S.D."/>
            <person name="Xia D."/>
            <person name="Makepeace B.L."/>
            <person name="Darby A.C."/>
            <person name="Kadowaki T."/>
        </authorList>
    </citation>
    <scope>NUCLEOTIDE SEQUENCE [LARGE SCALE GENOMIC DNA]</scope>
    <source>
        <strain evidence="7">Wuxi-XJTLU</strain>
    </source>
</reference>
<feature type="region of interest" description="Disordered" evidence="4">
    <location>
        <begin position="623"/>
        <end position="646"/>
    </location>
</feature>
<dbReference type="InterPro" id="IPR001849">
    <property type="entry name" value="PH_domain"/>
</dbReference>
<dbReference type="PANTHER" id="PTHR12166:SF8">
    <property type="entry name" value="CALCIUM-DEPENDENT SECRETION ACTIVATOR"/>
    <property type="match status" value="1"/>
</dbReference>
<evidence type="ECO:0000256" key="1">
    <source>
        <dbReference type="ARBA" id="ARBA00022483"/>
    </source>
</evidence>
<dbReference type="InterPro" id="IPR000008">
    <property type="entry name" value="C2_dom"/>
</dbReference>
<name>A0A1V9X7X9_9ACAR</name>
<keyword evidence="8" id="KW-1185">Reference proteome</keyword>
<dbReference type="EMBL" id="MNPL01020192">
    <property type="protein sequence ID" value="OQR69670.1"/>
    <property type="molecule type" value="Genomic_DNA"/>
</dbReference>
<dbReference type="PROSITE" id="PS50004">
    <property type="entry name" value="C2"/>
    <property type="match status" value="1"/>
</dbReference>
<feature type="domain" description="PH" evidence="5">
    <location>
        <begin position="398"/>
        <end position="431"/>
    </location>
</feature>
<dbReference type="GO" id="GO:0046872">
    <property type="term" value="F:metal ion binding"/>
    <property type="evidence" value="ECO:0007669"/>
    <property type="project" value="UniProtKB-KW"/>
</dbReference>
<dbReference type="SUPFAM" id="SSF50729">
    <property type="entry name" value="PH domain-like"/>
    <property type="match status" value="1"/>
</dbReference>